<evidence type="ECO:0000259" key="3">
    <source>
        <dbReference type="PROSITE" id="PS50103"/>
    </source>
</evidence>
<dbReference type="EMBL" id="BKCJ010000490">
    <property type="protein sequence ID" value="GEU33671.1"/>
    <property type="molecule type" value="Genomic_DNA"/>
</dbReference>
<dbReference type="AlphaFoldDB" id="A0A6L2J9T1"/>
<reference evidence="4" key="1">
    <citation type="journal article" date="2019" name="Sci. Rep.">
        <title>Draft genome of Tanacetum cinerariifolium, the natural source of mosquito coil.</title>
        <authorList>
            <person name="Yamashiro T."/>
            <person name="Shiraishi A."/>
            <person name="Satake H."/>
            <person name="Nakayama K."/>
        </authorList>
    </citation>
    <scope>NUCLEOTIDE SEQUENCE</scope>
</reference>
<proteinExistence type="predicted"/>
<feature type="zinc finger region" description="C3H1-type" evidence="1">
    <location>
        <begin position="85"/>
        <end position="112"/>
    </location>
</feature>
<sequence>MLHVRRDESRGTWQQIKWERGQVGMYHSSYENPSMSNLVRSMVLSEESDMNNQTNSLSSLDNTSSSPTILMSINTGNDKTNTISNSSLDLCHYFKRGSRTYGARCKFVHINNDFRPRLTNPSYGSTVGKGYVTTSSGNSTRNPNYG</sequence>
<evidence type="ECO:0000313" key="4">
    <source>
        <dbReference type="EMBL" id="GEU33671.1"/>
    </source>
</evidence>
<dbReference type="InterPro" id="IPR000571">
    <property type="entry name" value="Znf_CCCH"/>
</dbReference>
<dbReference type="GO" id="GO:0008270">
    <property type="term" value="F:zinc ion binding"/>
    <property type="evidence" value="ECO:0007669"/>
    <property type="project" value="UniProtKB-KW"/>
</dbReference>
<gene>
    <name evidence="4" type="ORF">Tci_005649</name>
</gene>
<keyword evidence="1" id="KW-0863">Zinc-finger</keyword>
<dbReference type="PROSITE" id="PS50103">
    <property type="entry name" value="ZF_C3H1"/>
    <property type="match status" value="1"/>
</dbReference>
<evidence type="ECO:0000256" key="1">
    <source>
        <dbReference type="PROSITE-ProRule" id="PRU00723"/>
    </source>
</evidence>
<feature type="domain" description="C3H1-type" evidence="3">
    <location>
        <begin position="85"/>
        <end position="112"/>
    </location>
</feature>
<protein>
    <submittedName>
        <fullName evidence="4">RNI-like superfamily protein</fullName>
    </submittedName>
</protein>
<feature type="compositionally biased region" description="Polar residues" evidence="2">
    <location>
        <begin position="132"/>
        <end position="146"/>
    </location>
</feature>
<organism evidence="4">
    <name type="scientific">Tanacetum cinerariifolium</name>
    <name type="common">Dalmatian daisy</name>
    <name type="synonym">Chrysanthemum cinerariifolium</name>
    <dbReference type="NCBI Taxonomy" id="118510"/>
    <lineage>
        <taxon>Eukaryota</taxon>
        <taxon>Viridiplantae</taxon>
        <taxon>Streptophyta</taxon>
        <taxon>Embryophyta</taxon>
        <taxon>Tracheophyta</taxon>
        <taxon>Spermatophyta</taxon>
        <taxon>Magnoliopsida</taxon>
        <taxon>eudicotyledons</taxon>
        <taxon>Gunneridae</taxon>
        <taxon>Pentapetalae</taxon>
        <taxon>asterids</taxon>
        <taxon>campanulids</taxon>
        <taxon>Asterales</taxon>
        <taxon>Asteraceae</taxon>
        <taxon>Asteroideae</taxon>
        <taxon>Anthemideae</taxon>
        <taxon>Anthemidinae</taxon>
        <taxon>Tanacetum</taxon>
    </lineage>
</organism>
<accession>A0A6L2J9T1</accession>
<feature type="region of interest" description="Disordered" evidence="2">
    <location>
        <begin position="118"/>
        <end position="146"/>
    </location>
</feature>
<keyword evidence="1" id="KW-0862">Zinc</keyword>
<evidence type="ECO:0000256" key="2">
    <source>
        <dbReference type="SAM" id="MobiDB-lite"/>
    </source>
</evidence>
<comment type="caution">
    <text evidence="4">The sequence shown here is derived from an EMBL/GenBank/DDBJ whole genome shotgun (WGS) entry which is preliminary data.</text>
</comment>
<keyword evidence="1" id="KW-0479">Metal-binding</keyword>
<name>A0A6L2J9T1_TANCI</name>